<accession>A0A3E1EUT0</accession>
<organism evidence="5 6">
    <name type="scientific">Brumimicrobium aurantiacum</name>
    <dbReference type="NCBI Taxonomy" id="1737063"/>
    <lineage>
        <taxon>Bacteria</taxon>
        <taxon>Pseudomonadati</taxon>
        <taxon>Bacteroidota</taxon>
        <taxon>Flavobacteriia</taxon>
        <taxon>Flavobacteriales</taxon>
        <taxon>Crocinitomicaceae</taxon>
        <taxon>Brumimicrobium</taxon>
    </lineage>
</organism>
<evidence type="ECO:0000259" key="4">
    <source>
        <dbReference type="PROSITE" id="PS50995"/>
    </source>
</evidence>
<dbReference type="InterPro" id="IPR036388">
    <property type="entry name" value="WH-like_DNA-bd_sf"/>
</dbReference>
<keyword evidence="2" id="KW-0238">DNA-binding</keyword>
<dbReference type="InterPro" id="IPR036390">
    <property type="entry name" value="WH_DNA-bd_sf"/>
</dbReference>
<keyword evidence="1" id="KW-0805">Transcription regulation</keyword>
<dbReference type="Proteomes" id="UP000257127">
    <property type="component" value="Unassembled WGS sequence"/>
</dbReference>
<feature type="domain" description="HTH marR-type" evidence="4">
    <location>
        <begin position="7"/>
        <end position="139"/>
    </location>
</feature>
<dbReference type="SUPFAM" id="SSF46785">
    <property type="entry name" value="Winged helix' DNA-binding domain"/>
    <property type="match status" value="1"/>
</dbReference>
<dbReference type="SMART" id="SM00347">
    <property type="entry name" value="HTH_MARR"/>
    <property type="match status" value="1"/>
</dbReference>
<dbReference type="PANTHER" id="PTHR42756:SF1">
    <property type="entry name" value="TRANSCRIPTIONAL REPRESSOR OF EMRAB OPERON"/>
    <property type="match status" value="1"/>
</dbReference>
<dbReference type="GO" id="GO:0003677">
    <property type="term" value="F:DNA binding"/>
    <property type="evidence" value="ECO:0007669"/>
    <property type="project" value="UniProtKB-KW"/>
</dbReference>
<protein>
    <submittedName>
        <fullName evidence="5">MarR family transcriptional regulator</fullName>
    </submittedName>
</protein>
<gene>
    <name evidence="5" type="ORF">DXU93_13890</name>
</gene>
<evidence type="ECO:0000256" key="2">
    <source>
        <dbReference type="ARBA" id="ARBA00023125"/>
    </source>
</evidence>
<dbReference type="OrthoDB" id="5327581at2"/>
<dbReference type="Gene3D" id="1.10.10.10">
    <property type="entry name" value="Winged helix-like DNA-binding domain superfamily/Winged helix DNA-binding domain"/>
    <property type="match status" value="1"/>
</dbReference>
<dbReference type="InterPro" id="IPR000835">
    <property type="entry name" value="HTH_MarR-typ"/>
</dbReference>
<reference evidence="5 6" key="1">
    <citation type="submission" date="2018-08" db="EMBL/GenBank/DDBJ databases">
        <title>The draft genome squence of Brumimicrobium sp. N62.</title>
        <authorList>
            <person name="Du Z.-J."/>
            <person name="Luo H.-R."/>
        </authorList>
    </citation>
    <scope>NUCLEOTIDE SEQUENCE [LARGE SCALE GENOMIC DNA]</scope>
    <source>
        <strain evidence="5 6">N62</strain>
    </source>
</reference>
<dbReference type="PROSITE" id="PS50995">
    <property type="entry name" value="HTH_MARR_2"/>
    <property type="match status" value="1"/>
</dbReference>
<sequence>MIKAEQNVPLGKLFAILTKQYLGTLSEKLEHLPIDRYYYSFWIISENDGKINSKQLGDIVRTDKVMVVRIIKHLTEMNLVEKRQHPIDKRSFLLHITENGKKYVPDVTQALIETDQEFTEAFDANADDDFFSGITKLVNKLGPVKEEKIVLDYKRIKK</sequence>
<dbReference type="RefSeq" id="WP_116881911.1">
    <property type="nucleotide sequence ID" value="NZ_QURB01000010.1"/>
</dbReference>
<evidence type="ECO:0000256" key="1">
    <source>
        <dbReference type="ARBA" id="ARBA00023015"/>
    </source>
</evidence>
<keyword evidence="3" id="KW-0804">Transcription</keyword>
<dbReference type="EMBL" id="QURB01000010">
    <property type="protein sequence ID" value="RFC53290.1"/>
    <property type="molecule type" value="Genomic_DNA"/>
</dbReference>
<dbReference type="PANTHER" id="PTHR42756">
    <property type="entry name" value="TRANSCRIPTIONAL REGULATOR, MARR"/>
    <property type="match status" value="1"/>
</dbReference>
<keyword evidence="6" id="KW-1185">Reference proteome</keyword>
<proteinExistence type="predicted"/>
<comment type="caution">
    <text evidence="5">The sequence shown here is derived from an EMBL/GenBank/DDBJ whole genome shotgun (WGS) entry which is preliminary data.</text>
</comment>
<dbReference type="AlphaFoldDB" id="A0A3E1EUT0"/>
<evidence type="ECO:0000313" key="5">
    <source>
        <dbReference type="EMBL" id="RFC53290.1"/>
    </source>
</evidence>
<evidence type="ECO:0000313" key="6">
    <source>
        <dbReference type="Proteomes" id="UP000257127"/>
    </source>
</evidence>
<dbReference type="GO" id="GO:0003700">
    <property type="term" value="F:DNA-binding transcription factor activity"/>
    <property type="evidence" value="ECO:0007669"/>
    <property type="project" value="InterPro"/>
</dbReference>
<dbReference type="Pfam" id="PF13463">
    <property type="entry name" value="HTH_27"/>
    <property type="match status" value="1"/>
</dbReference>
<evidence type="ECO:0000256" key="3">
    <source>
        <dbReference type="ARBA" id="ARBA00023163"/>
    </source>
</evidence>
<name>A0A3E1EUT0_9FLAO</name>